<dbReference type="GO" id="GO:0005737">
    <property type="term" value="C:cytoplasm"/>
    <property type="evidence" value="ECO:0007669"/>
    <property type="project" value="UniProtKB-ARBA"/>
</dbReference>
<organism evidence="13 14">
    <name type="scientific">Cuscuta campestris</name>
    <dbReference type="NCBI Taxonomy" id="132261"/>
    <lineage>
        <taxon>Eukaryota</taxon>
        <taxon>Viridiplantae</taxon>
        <taxon>Streptophyta</taxon>
        <taxon>Embryophyta</taxon>
        <taxon>Tracheophyta</taxon>
        <taxon>Spermatophyta</taxon>
        <taxon>Magnoliopsida</taxon>
        <taxon>eudicotyledons</taxon>
        <taxon>Gunneridae</taxon>
        <taxon>Pentapetalae</taxon>
        <taxon>asterids</taxon>
        <taxon>lamiids</taxon>
        <taxon>Solanales</taxon>
        <taxon>Convolvulaceae</taxon>
        <taxon>Cuscuteae</taxon>
        <taxon>Cuscuta</taxon>
        <taxon>Cuscuta subgen. Grammica</taxon>
        <taxon>Cuscuta sect. Cleistogrammica</taxon>
    </lineage>
</organism>
<keyword evidence="14" id="KW-1185">Reference proteome</keyword>
<dbReference type="OrthoDB" id="73614at2759"/>
<comment type="subcellular location">
    <subcellularLocation>
        <location evidence="2 11">Membrane</location>
        <topology evidence="2 11">Multi-pass membrane protein</topology>
    </subcellularLocation>
    <subcellularLocation>
        <location evidence="1 10">Nucleus</location>
    </subcellularLocation>
</comment>
<evidence type="ECO:0000256" key="6">
    <source>
        <dbReference type="ARBA" id="ARBA00022989"/>
    </source>
</evidence>
<comment type="similarity">
    <text evidence="9 11">Belongs to the SFT2 family.</text>
</comment>
<dbReference type="InterPro" id="IPR011691">
    <property type="entry name" value="Vesicle_transpt_SFT2"/>
</dbReference>
<proteinExistence type="inferred from homology"/>
<evidence type="ECO:0000256" key="9">
    <source>
        <dbReference type="ARBA" id="ARBA00025800"/>
    </source>
</evidence>
<feature type="transmembrane region" description="Helical" evidence="11">
    <location>
        <begin position="318"/>
        <end position="337"/>
    </location>
</feature>
<dbReference type="GO" id="GO:0016192">
    <property type="term" value="P:vesicle-mediated transport"/>
    <property type="evidence" value="ECO:0007669"/>
    <property type="project" value="InterPro"/>
</dbReference>
<name>A0A484JY10_9ASTE</name>
<feature type="transmembrane region" description="Helical" evidence="11">
    <location>
        <begin position="349"/>
        <end position="371"/>
    </location>
</feature>
<keyword evidence="4 11" id="KW-0812">Transmembrane</keyword>
<dbReference type="GO" id="GO:0012505">
    <property type="term" value="C:endomembrane system"/>
    <property type="evidence" value="ECO:0007669"/>
    <property type="project" value="UniProtKB-ARBA"/>
</dbReference>
<feature type="transmembrane region" description="Helical" evidence="11">
    <location>
        <begin position="377"/>
        <end position="397"/>
    </location>
</feature>
<evidence type="ECO:0000256" key="10">
    <source>
        <dbReference type="PROSITE-ProRule" id="PRU00357"/>
    </source>
</evidence>
<protein>
    <recommendedName>
        <fullName evidence="11">Vesicle transport protein</fullName>
    </recommendedName>
</protein>
<keyword evidence="6 11" id="KW-1133">Transmembrane helix</keyword>
<evidence type="ECO:0000256" key="7">
    <source>
        <dbReference type="ARBA" id="ARBA00023136"/>
    </source>
</evidence>
<evidence type="ECO:0000256" key="11">
    <source>
        <dbReference type="RuleBase" id="RU363111"/>
    </source>
</evidence>
<dbReference type="AlphaFoldDB" id="A0A484JY10"/>
<dbReference type="PROSITE" id="PS51017">
    <property type="entry name" value="CCT"/>
    <property type="match status" value="1"/>
</dbReference>
<evidence type="ECO:0000313" key="13">
    <source>
        <dbReference type="EMBL" id="VFQ58261.1"/>
    </source>
</evidence>
<evidence type="ECO:0000313" key="14">
    <source>
        <dbReference type="Proteomes" id="UP000595140"/>
    </source>
</evidence>
<sequence>MFANNGLMFSFYHNIAQDNSPQLFEDLSFSQGPNASLAYVVSEYDLGGDGDLFKAPKPIIEEPFVDLDPIMPSSIPMLSCAEDVMSLELLKVSEIESSFEKEQLLSDVFYGCNTDLLSKGVEDSVSEVVPGPISKNCGGMSGSKASFQKSESFESLCSMEMVHGGAPMGPDFLDFYGMGFGAAAAYGIRRSFSEGDIKNLGQGSVSLLNAQHGISEDRKEKLSRYRSKRTKRNFVRKINYACRKTLADNQPRIQMWKSILGRDDDNEEQGEGLVLDDEEGFCSFSNLQRIYAFFACMAAGLVCMFLSCVVFAKPIKFALLFSFGNFLAVGSTTFLIGPRKQIRMMFDPVRVFATVIYVTCVVLTLVCALLFHSMILSIVAIICEVLALIWLNFRWTWW</sequence>
<evidence type="ECO:0000256" key="8">
    <source>
        <dbReference type="ARBA" id="ARBA00023242"/>
    </source>
</evidence>
<dbReference type="Proteomes" id="UP000595140">
    <property type="component" value="Unassembled WGS sequence"/>
</dbReference>
<gene>
    <name evidence="13" type="ORF">CCAM_LOCUS37</name>
</gene>
<keyword evidence="5 11" id="KW-0653">Protein transport</keyword>
<accession>A0A484JY10</accession>
<evidence type="ECO:0000256" key="1">
    <source>
        <dbReference type="ARBA" id="ARBA00004123"/>
    </source>
</evidence>
<dbReference type="GO" id="GO:0015031">
    <property type="term" value="P:protein transport"/>
    <property type="evidence" value="ECO:0007669"/>
    <property type="project" value="UniProtKB-KW"/>
</dbReference>
<comment type="function">
    <text evidence="11">May be involved in fusion of retrograde transport vesicles derived from an endocytic compartment with the Golgi complex.</text>
</comment>
<evidence type="ECO:0000259" key="12">
    <source>
        <dbReference type="PROSITE" id="PS51017"/>
    </source>
</evidence>
<reference evidence="13 14" key="1">
    <citation type="submission" date="2018-04" db="EMBL/GenBank/DDBJ databases">
        <authorList>
            <person name="Vogel A."/>
        </authorList>
    </citation>
    <scope>NUCLEOTIDE SEQUENCE [LARGE SCALE GENOMIC DNA]</scope>
</reference>
<dbReference type="PANTHER" id="PTHR23137:SF29">
    <property type="entry name" value="VESICLE TRANSPORT PROTEIN"/>
    <property type="match status" value="1"/>
</dbReference>
<keyword evidence="3 11" id="KW-0813">Transport</keyword>
<dbReference type="InterPro" id="IPR007305">
    <property type="entry name" value="Vesicle_transpt_Got1/SFT2"/>
</dbReference>
<keyword evidence="8 10" id="KW-0539">Nucleus</keyword>
<evidence type="ECO:0000256" key="2">
    <source>
        <dbReference type="ARBA" id="ARBA00004141"/>
    </source>
</evidence>
<dbReference type="GO" id="GO:0005634">
    <property type="term" value="C:nucleus"/>
    <property type="evidence" value="ECO:0007669"/>
    <property type="project" value="UniProtKB-SubCell"/>
</dbReference>
<dbReference type="Pfam" id="PF06203">
    <property type="entry name" value="CCT"/>
    <property type="match status" value="1"/>
</dbReference>
<dbReference type="Pfam" id="PF04178">
    <property type="entry name" value="Got1"/>
    <property type="match status" value="1"/>
</dbReference>
<keyword evidence="7 11" id="KW-0472">Membrane</keyword>
<evidence type="ECO:0000256" key="5">
    <source>
        <dbReference type="ARBA" id="ARBA00022927"/>
    </source>
</evidence>
<feature type="transmembrane region" description="Helical" evidence="11">
    <location>
        <begin position="290"/>
        <end position="312"/>
    </location>
</feature>
<evidence type="ECO:0000256" key="3">
    <source>
        <dbReference type="ARBA" id="ARBA00022448"/>
    </source>
</evidence>
<evidence type="ECO:0000256" key="4">
    <source>
        <dbReference type="ARBA" id="ARBA00022692"/>
    </source>
</evidence>
<dbReference type="PANTHER" id="PTHR23137">
    <property type="entry name" value="VESICLE TRANSPORT PROTEIN-RELATED"/>
    <property type="match status" value="1"/>
</dbReference>
<dbReference type="EMBL" id="OOIL02000001">
    <property type="protein sequence ID" value="VFQ58261.1"/>
    <property type="molecule type" value="Genomic_DNA"/>
</dbReference>
<dbReference type="InterPro" id="IPR010402">
    <property type="entry name" value="CCT_domain"/>
</dbReference>
<feature type="domain" description="CCT" evidence="12">
    <location>
        <begin position="218"/>
        <end position="260"/>
    </location>
</feature>
<dbReference type="GO" id="GO:0016020">
    <property type="term" value="C:membrane"/>
    <property type="evidence" value="ECO:0007669"/>
    <property type="project" value="UniProtKB-SubCell"/>
</dbReference>